<accession>A0A7H0HBX8</accession>
<dbReference type="EMBL" id="CP060790">
    <property type="protein sequence ID" value="QNP58044.1"/>
    <property type="molecule type" value="Genomic_DNA"/>
</dbReference>
<dbReference type="KEGG" id="amon:H9L24_13125"/>
<evidence type="ECO:0000313" key="2">
    <source>
        <dbReference type="Proteomes" id="UP000516057"/>
    </source>
</evidence>
<dbReference type="Proteomes" id="UP000516057">
    <property type="component" value="Chromosome"/>
</dbReference>
<evidence type="ECO:0000313" key="1">
    <source>
        <dbReference type="EMBL" id="QNP58044.1"/>
    </source>
</evidence>
<dbReference type="SUPFAM" id="SSF56112">
    <property type="entry name" value="Protein kinase-like (PK-like)"/>
    <property type="match status" value="1"/>
</dbReference>
<dbReference type="AlphaFoldDB" id="A0A7H0HBX8"/>
<dbReference type="InterPro" id="IPR011009">
    <property type="entry name" value="Kinase-like_dom_sf"/>
</dbReference>
<organism evidence="1 2">
    <name type="scientific">Paenacidovorax monticola</name>
    <dbReference type="NCBI Taxonomy" id="1926868"/>
    <lineage>
        <taxon>Bacteria</taxon>
        <taxon>Pseudomonadati</taxon>
        <taxon>Pseudomonadota</taxon>
        <taxon>Betaproteobacteria</taxon>
        <taxon>Burkholderiales</taxon>
        <taxon>Comamonadaceae</taxon>
        <taxon>Paenacidovorax</taxon>
    </lineage>
</organism>
<protein>
    <recommendedName>
        <fullName evidence="3">Serine/threonine protein phosphatase</fullName>
    </recommendedName>
</protein>
<keyword evidence="2" id="KW-1185">Reference proteome</keyword>
<dbReference type="RefSeq" id="WP_187735039.1">
    <property type="nucleotide sequence ID" value="NZ_CP060790.1"/>
</dbReference>
<sequence>MDYAPPPDYAAFLQHQLTQQQAGVASYRLGGAQVWLKRAGPRHGMGRYRVLGAIAGALRLDVLRPIPNLGGRPAIATEVRRLRELAARGLRVPRVLAAQEDGFLMLHLGGPAQHTPSLADEMNAAVNAGPEAVLALWRQGLQALRHVHESGACLSQAFARNLVRCPDGVMGYIDFEDDPAAVLPLPQCQSRDALCFVHSTALYLRMAGALDDARPVWQDWMQACPTAMHAVLAHSIARMGWLRHLPQSRRLGRDLQRARAAHDLLTPHA</sequence>
<evidence type="ECO:0008006" key="3">
    <source>
        <dbReference type="Google" id="ProtNLM"/>
    </source>
</evidence>
<gene>
    <name evidence="1" type="ORF">H9L24_13125</name>
</gene>
<name>A0A7H0HBX8_9BURK</name>
<reference evidence="1 2" key="1">
    <citation type="submission" date="2020-08" db="EMBL/GenBank/DDBJ databases">
        <title>Genome sequence of Acidovorax monticola KACC 19171T.</title>
        <authorList>
            <person name="Hyun D.-W."/>
            <person name="Bae J.-W."/>
        </authorList>
    </citation>
    <scope>NUCLEOTIDE SEQUENCE [LARGE SCALE GENOMIC DNA]</scope>
    <source>
        <strain evidence="1 2">KACC 19171</strain>
    </source>
</reference>
<proteinExistence type="predicted"/>